<dbReference type="Proteomes" id="UP000053593">
    <property type="component" value="Unassembled WGS sequence"/>
</dbReference>
<protein>
    <submittedName>
        <fullName evidence="2">Uncharacterized protein</fullName>
    </submittedName>
</protein>
<reference evidence="2 3" key="1">
    <citation type="submission" date="2014-04" db="EMBL/GenBank/DDBJ databases">
        <title>Evolutionary Origins and Diversification of the Mycorrhizal Mutualists.</title>
        <authorList>
            <consortium name="DOE Joint Genome Institute"/>
            <consortium name="Mycorrhizal Genomics Consortium"/>
            <person name="Kohler A."/>
            <person name="Kuo A."/>
            <person name="Nagy L.G."/>
            <person name="Floudas D."/>
            <person name="Copeland A."/>
            <person name="Barry K.W."/>
            <person name="Cichocki N."/>
            <person name="Veneault-Fourrey C."/>
            <person name="LaButti K."/>
            <person name="Lindquist E.A."/>
            <person name="Lipzen A."/>
            <person name="Lundell T."/>
            <person name="Morin E."/>
            <person name="Murat C."/>
            <person name="Riley R."/>
            <person name="Ohm R."/>
            <person name="Sun H."/>
            <person name="Tunlid A."/>
            <person name="Henrissat B."/>
            <person name="Grigoriev I.V."/>
            <person name="Hibbett D.S."/>
            <person name="Martin F."/>
        </authorList>
    </citation>
    <scope>NUCLEOTIDE SEQUENCE [LARGE SCALE GENOMIC DNA]</scope>
    <source>
        <strain evidence="2 3">FD-317 M1</strain>
    </source>
</reference>
<accession>A0A0D0BTV9</accession>
<name>A0A0D0BTV9_9AGAR</name>
<sequence>MVNSRAYSGALKQEPDMNFGKMEWEIWKQHIHPALQRFCKKVYSMEDCHSWALKPEQQKGSSFVPDDSTRVESLDSEELGDQGPAGSVSTDTDGHVLPSEGVQWSSVGDSTTDLHANCGFNSKGKGRPKPKVTPVLENKADQPETHVAMKDQPEPGHSRTPALALLSTPRASAPTPPSKSIVPDSATSPPTSALTLFAFSTSQTPPLSPLARSSMPLTSLPMGSPPALPLSDGASSVMEMNSININSREPHKGK</sequence>
<gene>
    <name evidence="2" type="ORF">GYMLUDRAFT_60422</name>
</gene>
<feature type="region of interest" description="Disordered" evidence="1">
    <location>
        <begin position="202"/>
        <end position="254"/>
    </location>
</feature>
<dbReference type="EMBL" id="KN834782">
    <property type="protein sequence ID" value="KIK58901.1"/>
    <property type="molecule type" value="Genomic_DNA"/>
</dbReference>
<dbReference type="HOGENOM" id="CLU_1094398_0_0_1"/>
<organism evidence="2 3">
    <name type="scientific">Collybiopsis luxurians FD-317 M1</name>
    <dbReference type="NCBI Taxonomy" id="944289"/>
    <lineage>
        <taxon>Eukaryota</taxon>
        <taxon>Fungi</taxon>
        <taxon>Dikarya</taxon>
        <taxon>Basidiomycota</taxon>
        <taxon>Agaricomycotina</taxon>
        <taxon>Agaricomycetes</taxon>
        <taxon>Agaricomycetidae</taxon>
        <taxon>Agaricales</taxon>
        <taxon>Marasmiineae</taxon>
        <taxon>Omphalotaceae</taxon>
        <taxon>Collybiopsis</taxon>
        <taxon>Collybiopsis luxurians</taxon>
    </lineage>
</organism>
<feature type="compositionally biased region" description="Basic and acidic residues" evidence="1">
    <location>
        <begin position="138"/>
        <end position="157"/>
    </location>
</feature>
<keyword evidence="3" id="KW-1185">Reference proteome</keyword>
<dbReference type="AlphaFoldDB" id="A0A0D0BTV9"/>
<evidence type="ECO:0000313" key="2">
    <source>
        <dbReference type="EMBL" id="KIK58901.1"/>
    </source>
</evidence>
<proteinExistence type="predicted"/>
<evidence type="ECO:0000313" key="3">
    <source>
        <dbReference type="Proteomes" id="UP000053593"/>
    </source>
</evidence>
<feature type="compositionally biased region" description="Polar residues" evidence="1">
    <location>
        <begin position="238"/>
        <end position="247"/>
    </location>
</feature>
<feature type="compositionally biased region" description="Polar residues" evidence="1">
    <location>
        <begin position="102"/>
        <end position="114"/>
    </location>
</feature>
<evidence type="ECO:0000256" key="1">
    <source>
        <dbReference type="SAM" id="MobiDB-lite"/>
    </source>
</evidence>
<feature type="region of interest" description="Disordered" evidence="1">
    <location>
        <begin position="56"/>
        <end position="189"/>
    </location>
</feature>